<dbReference type="InterPro" id="IPR006805">
    <property type="entry name" value="Anth_synth_I_N"/>
</dbReference>
<dbReference type="EMBL" id="JAOWKX010000005">
    <property type="protein sequence ID" value="MCV2885275.1"/>
    <property type="molecule type" value="Genomic_DNA"/>
</dbReference>
<dbReference type="InterPro" id="IPR015890">
    <property type="entry name" value="Chorismate_C"/>
</dbReference>
<evidence type="ECO:0000259" key="3">
    <source>
        <dbReference type="Pfam" id="PF00425"/>
    </source>
</evidence>
<organism evidence="5 6">
    <name type="scientific">Fluctibacter corallii</name>
    <dbReference type="NCBI Taxonomy" id="2984329"/>
    <lineage>
        <taxon>Bacteria</taxon>
        <taxon>Pseudomonadati</taxon>
        <taxon>Pseudomonadota</taxon>
        <taxon>Gammaproteobacteria</taxon>
        <taxon>Alteromonadales</taxon>
        <taxon>Alteromonadaceae</taxon>
        <taxon>Fluctibacter</taxon>
    </lineage>
</organism>
<keyword evidence="2 5" id="KW-0808">Transferase</keyword>
<dbReference type="GO" id="GO:0046820">
    <property type="term" value="F:4-amino-4-deoxychorismate synthase activity"/>
    <property type="evidence" value="ECO:0007669"/>
    <property type="project" value="UniProtKB-EC"/>
</dbReference>
<keyword evidence="6" id="KW-1185">Reference proteome</keyword>
<evidence type="ECO:0000313" key="5">
    <source>
        <dbReference type="EMBL" id="MCV2885275.1"/>
    </source>
</evidence>
<dbReference type="PRINTS" id="PR00095">
    <property type="entry name" value="ANTSNTHASEI"/>
</dbReference>
<dbReference type="InterPro" id="IPR019999">
    <property type="entry name" value="Anth_synth_I-like"/>
</dbReference>
<dbReference type="Pfam" id="PF00425">
    <property type="entry name" value="Chorismate_bind"/>
    <property type="match status" value="1"/>
</dbReference>
<dbReference type="NCBIfam" id="TIGR00553">
    <property type="entry name" value="pabB"/>
    <property type="match status" value="1"/>
</dbReference>
<reference evidence="5 6" key="1">
    <citation type="submission" date="2022-10" db="EMBL/GenBank/DDBJ databases">
        <title>Aestuariibacter sp. AA17 isolated from Montipora capitata coral fragment.</title>
        <authorList>
            <person name="Emsley S.A."/>
            <person name="Pfannmuller K.M."/>
            <person name="Loughran R.M."/>
            <person name="Shlafstein M."/>
            <person name="Papke E."/>
            <person name="Saw J.H."/>
            <person name="Ushijima B."/>
            <person name="Videau P."/>
        </authorList>
    </citation>
    <scope>NUCLEOTIDE SEQUENCE [LARGE SCALE GENOMIC DNA]</scope>
    <source>
        <strain evidence="5 6">AA17</strain>
    </source>
</reference>
<dbReference type="Gene3D" id="3.60.120.10">
    <property type="entry name" value="Anthranilate synthase"/>
    <property type="match status" value="1"/>
</dbReference>
<evidence type="ECO:0000259" key="4">
    <source>
        <dbReference type="Pfam" id="PF04715"/>
    </source>
</evidence>
<keyword evidence="5" id="KW-0032">Aminotransferase</keyword>
<feature type="domain" description="Anthranilate synthase component I N-terminal" evidence="4">
    <location>
        <begin position="20"/>
        <end position="162"/>
    </location>
</feature>
<dbReference type="InterPro" id="IPR005802">
    <property type="entry name" value="ADC_synth_comp_1"/>
</dbReference>
<dbReference type="Pfam" id="PF04715">
    <property type="entry name" value="Anth_synt_I_N"/>
    <property type="match status" value="1"/>
</dbReference>
<dbReference type="InterPro" id="IPR005801">
    <property type="entry name" value="ADC_synthase"/>
</dbReference>
<evidence type="ECO:0000313" key="6">
    <source>
        <dbReference type="Proteomes" id="UP001652504"/>
    </source>
</evidence>
<comment type="caution">
    <text evidence="5">The sequence shown here is derived from an EMBL/GenBank/DDBJ whole genome shotgun (WGS) entry which is preliminary data.</text>
</comment>
<gene>
    <name evidence="5" type="primary">pabB</name>
    <name evidence="5" type="ORF">OE749_11285</name>
</gene>
<dbReference type="Proteomes" id="UP001652504">
    <property type="component" value="Unassembled WGS sequence"/>
</dbReference>
<accession>A0ABT3A9J7</accession>
<dbReference type="SUPFAM" id="SSF56322">
    <property type="entry name" value="ADC synthase"/>
    <property type="match status" value="1"/>
</dbReference>
<sequence>MTNWHDKYTISTLFENSNHDLTALLSHFQDTPWTMLLDSSNSQHPDSRFDIFVTNPVATITHQCGINRVSRASAPTDIKENSTSPLSALRALLVDTGFSIKADENQPLPFIVGALGYFGYDLGRQFEVLPSAAINEYEAPDMAIGIYAWSIIKDNHTKTIYVCRHNDYATPSDHECVRFFENSHATLPFTLTSAWQANISQEEYTQKLHHIHEYLLAGDCYQVNFAQRFKSTFSGSPISAYLALRQENSAPFSAFLSFDNYHILSISPERFLQCRNRKVQTKPIKGTRPRHQDEATDSALKAALLASTKDKAENLMIVDLLRNDLSRTCMAGSVDVPALFDIESFSAVHHLVSTVTGTLAPEHDSLSLLQHAFPGGSITGAPKIRAMEIIDELEPHRRNIYCGSIGYIGIHNDMDTSICIRTLLLEKNAVYCWAGGGIVLDSEADSEYQETFDKVAKILPVLES</sequence>
<name>A0ABT3A9J7_9ALTE</name>
<proteinExistence type="predicted"/>
<dbReference type="PANTHER" id="PTHR11236">
    <property type="entry name" value="AMINOBENZOATE/ANTHRANILATE SYNTHASE"/>
    <property type="match status" value="1"/>
</dbReference>
<feature type="domain" description="Chorismate-utilising enzyme C-terminal" evidence="3">
    <location>
        <begin position="201"/>
        <end position="454"/>
    </location>
</feature>
<dbReference type="EC" id="2.6.1.85" evidence="1"/>
<dbReference type="PANTHER" id="PTHR11236:SF50">
    <property type="entry name" value="AMINODEOXYCHORISMATE SYNTHASE COMPONENT 1"/>
    <property type="match status" value="1"/>
</dbReference>
<protein>
    <recommendedName>
        <fullName evidence="1">aminodeoxychorismate synthase</fullName>
        <ecNumber evidence="1">2.6.1.85</ecNumber>
    </recommendedName>
</protein>
<evidence type="ECO:0000256" key="2">
    <source>
        <dbReference type="ARBA" id="ARBA00022679"/>
    </source>
</evidence>
<evidence type="ECO:0000256" key="1">
    <source>
        <dbReference type="ARBA" id="ARBA00013139"/>
    </source>
</evidence>